<keyword evidence="3" id="KW-1185">Reference proteome</keyword>
<organism evidence="2 3">
    <name type="scientific">Pleurodeles waltl</name>
    <name type="common">Iberian ribbed newt</name>
    <dbReference type="NCBI Taxonomy" id="8319"/>
    <lineage>
        <taxon>Eukaryota</taxon>
        <taxon>Metazoa</taxon>
        <taxon>Chordata</taxon>
        <taxon>Craniata</taxon>
        <taxon>Vertebrata</taxon>
        <taxon>Euteleostomi</taxon>
        <taxon>Amphibia</taxon>
        <taxon>Batrachia</taxon>
        <taxon>Caudata</taxon>
        <taxon>Salamandroidea</taxon>
        <taxon>Salamandridae</taxon>
        <taxon>Pleurodelinae</taxon>
        <taxon>Pleurodeles</taxon>
    </lineage>
</organism>
<protein>
    <submittedName>
        <fullName evidence="2">Uncharacterized protein</fullName>
    </submittedName>
</protein>
<sequence length="80" mass="8907">MPLSTPGGTRRSSIQHYVPVRDDVRMESAGIRGNKEEAGRTEGEERELDKNIEDKDEERGIKRNALLKSDDLKGNRGGPS</sequence>
<accession>A0AAV7RGP4</accession>
<feature type="compositionally biased region" description="Basic and acidic residues" evidence="1">
    <location>
        <begin position="33"/>
        <end position="61"/>
    </location>
</feature>
<feature type="region of interest" description="Disordered" evidence="1">
    <location>
        <begin position="1"/>
        <end position="80"/>
    </location>
</feature>
<comment type="caution">
    <text evidence="2">The sequence shown here is derived from an EMBL/GenBank/DDBJ whole genome shotgun (WGS) entry which is preliminary data.</text>
</comment>
<dbReference type="Proteomes" id="UP001066276">
    <property type="component" value="Chromosome 5"/>
</dbReference>
<evidence type="ECO:0000256" key="1">
    <source>
        <dbReference type="SAM" id="MobiDB-lite"/>
    </source>
</evidence>
<proteinExistence type="predicted"/>
<dbReference type="AlphaFoldDB" id="A0AAV7RGP4"/>
<evidence type="ECO:0000313" key="3">
    <source>
        <dbReference type="Proteomes" id="UP001066276"/>
    </source>
</evidence>
<dbReference type="EMBL" id="JANPWB010000009">
    <property type="protein sequence ID" value="KAJ1150103.1"/>
    <property type="molecule type" value="Genomic_DNA"/>
</dbReference>
<evidence type="ECO:0000313" key="2">
    <source>
        <dbReference type="EMBL" id="KAJ1150103.1"/>
    </source>
</evidence>
<reference evidence="2" key="1">
    <citation type="journal article" date="2022" name="bioRxiv">
        <title>Sequencing and chromosome-scale assembly of the giantPleurodeles waltlgenome.</title>
        <authorList>
            <person name="Brown T."/>
            <person name="Elewa A."/>
            <person name="Iarovenko S."/>
            <person name="Subramanian E."/>
            <person name="Araus A.J."/>
            <person name="Petzold A."/>
            <person name="Susuki M."/>
            <person name="Suzuki K.-i.T."/>
            <person name="Hayashi T."/>
            <person name="Toyoda A."/>
            <person name="Oliveira C."/>
            <person name="Osipova E."/>
            <person name="Leigh N.D."/>
            <person name="Simon A."/>
            <person name="Yun M.H."/>
        </authorList>
    </citation>
    <scope>NUCLEOTIDE SEQUENCE</scope>
    <source>
        <strain evidence="2">20211129_DDA</strain>
        <tissue evidence="2">Liver</tissue>
    </source>
</reference>
<name>A0AAV7RGP4_PLEWA</name>
<feature type="compositionally biased region" description="Polar residues" evidence="1">
    <location>
        <begin position="1"/>
        <end position="15"/>
    </location>
</feature>
<gene>
    <name evidence="2" type="ORF">NDU88_002901</name>
</gene>